<feature type="zinc finger region" description="C3H1-type" evidence="2">
    <location>
        <begin position="108"/>
        <end position="135"/>
    </location>
</feature>
<organism evidence="5 6">
    <name type="scientific">Nematocida displodere</name>
    <dbReference type="NCBI Taxonomy" id="1805483"/>
    <lineage>
        <taxon>Eukaryota</taxon>
        <taxon>Fungi</taxon>
        <taxon>Fungi incertae sedis</taxon>
        <taxon>Microsporidia</taxon>
        <taxon>Nematocida</taxon>
    </lineage>
</organism>
<keyword evidence="2" id="KW-0479">Metal-binding</keyword>
<dbReference type="PROSITE" id="PS50102">
    <property type="entry name" value="RRM"/>
    <property type="match status" value="1"/>
</dbReference>
<dbReference type="RefSeq" id="XP_067545015.1">
    <property type="nucleotide sequence ID" value="XM_067689215.1"/>
</dbReference>
<keyword evidence="2" id="KW-0862">Zinc</keyword>
<dbReference type="InterPro" id="IPR035979">
    <property type="entry name" value="RBD_domain_sf"/>
</dbReference>
<dbReference type="InterPro" id="IPR000504">
    <property type="entry name" value="RRM_dom"/>
</dbReference>
<dbReference type="CDD" id="cd12438">
    <property type="entry name" value="RRM_CNOT4"/>
    <property type="match status" value="1"/>
</dbReference>
<dbReference type="SMART" id="SM00361">
    <property type="entry name" value="RRM_1"/>
    <property type="match status" value="1"/>
</dbReference>
<dbReference type="PANTHER" id="PTHR12603">
    <property type="entry name" value="CCR4-NOT TRANSCRIPTION COMPLEX RELATED"/>
    <property type="match status" value="1"/>
</dbReference>
<dbReference type="AlphaFoldDB" id="A0A177EK11"/>
<dbReference type="Gene3D" id="3.30.70.330">
    <property type="match status" value="1"/>
</dbReference>
<dbReference type="PROSITE" id="PS50103">
    <property type="entry name" value="ZF_C3H1"/>
    <property type="match status" value="1"/>
</dbReference>
<evidence type="ECO:0000313" key="5">
    <source>
        <dbReference type="EMBL" id="OAG31319.1"/>
    </source>
</evidence>
<accession>A0A177EK11</accession>
<dbReference type="InterPro" id="IPR012677">
    <property type="entry name" value="Nucleotide-bd_a/b_plait_sf"/>
</dbReference>
<evidence type="ECO:0000313" key="6">
    <source>
        <dbReference type="Proteomes" id="UP000185944"/>
    </source>
</evidence>
<dbReference type="SUPFAM" id="SSF54928">
    <property type="entry name" value="RNA-binding domain, RBD"/>
    <property type="match status" value="1"/>
</dbReference>
<dbReference type="GO" id="GO:0030014">
    <property type="term" value="C:CCR4-NOT complex"/>
    <property type="evidence" value="ECO:0007669"/>
    <property type="project" value="InterPro"/>
</dbReference>
<evidence type="ECO:0000259" key="3">
    <source>
        <dbReference type="PROSITE" id="PS50102"/>
    </source>
</evidence>
<keyword evidence="1" id="KW-0694">RNA-binding</keyword>
<dbReference type="PANTHER" id="PTHR12603:SF0">
    <property type="entry name" value="CCR4-NOT TRANSCRIPTION COMPLEX SUBUNIT 4"/>
    <property type="match status" value="1"/>
</dbReference>
<protein>
    <submittedName>
        <fullName evidence="5">CCR4-NOT transcription complex subunit 4</fullName>
    </submittedName>
</protein>
<proteinExistence type="predicted"/>
<dbReference type="GeneID" id="93648147"/>
<evidence type="ECO:0000256" key="1">
    <source>
        <dbReference type="PROSITE-ProRule" id="PRU00176"/>
    </source>
</evidence>
<dbReference type="InterPro" id="IPR003954">
    <property type="entry name" value="RRM_euk-type"/>
</dbReference>
<dbReference type="VEuPathDB" id="MicrosporidiaDB:NEDG_01797"/>
<dbReference type="InterPro" id="IPR034261">
    <property type="entry name" value="CNOT4_RRM"/>
</dbReference>
<dbReference type="GO" id="GO:0003723">
    <property type="term" value="F:RNA binding"/>
    <property type="evidence" value="ECO:0007669"/>
    <property type="project" value="UniProtKB-UniRule"/>
</dbReference>
<dbReference type="GO" id="GO:0016567">
    <property type="term" value="P:protein ubiquitination"/>
    <property type="evidence" value="ECO:0007669"/>
    <property type="project" value="TreeGrafter"/>
</dbReference>
<dbReference type="EMBL" id="LTDL01000019">
    <property type="protein sequence ID" value="OAG31319.1"/>
    <property type="molecule type" value="Genomic_DNA"/>
</dbReference>
<dbReference type="GO" id="GO:0004842">
    <property type="term" value="F:ubiquitin-protein transferase activity"/>
    <property type="evidence" value="ECO:0007669"/>
    <property type="project" value="InterPro"/>
</dbReference>
<dbReference type="OrthoDB" id="1923159at2759"/>
<keyword evidence="2" id="KW-0863">Zinc-finger</keyword>
<dbReference type="Pfam" id="PF00076">
    <property type="entry name" value="RRM_1"/>
    <property type="match status" value="1"/>
</dbReference>
<keyword evidence="6" id="KW-1185">Reference proteome</keyword>
<dbReference type="GO" id="GO:0008270">
    <property type="term" value="F:zinc ion binding"/>
    <property type="evidence" value="ECO:0007669"/>
    <property type="project" value="UniProtKB-KW"/>
</dbReference>
<dbReference type="Proteomes" id="UP000185944">
    <property type="component" value="Unassembled WGS sequence"/>
</dbReference>
<feature type="domain" description="RRM" evidence="3">
    <location>
        <begin position="25"/>
        <end position="111"/>
    </location>
</feature>
<feature type="domain" description="C3H1-type" evidence="4">
    <location>
        <begin position="108"/>
        <end position="135"/>
    </location>
</feature>
<reference evidence="5 6" key="1">
    <citation type="submission" date="2016-02" db="EMBL/GenBank/DDBJ databases">
        <title>Discovery of a natural microsporidian pathogen with a broad tissue tropism in Caenorhabditis elegans.</title>
        <authorList>
            <person name="Luallen R.J."/>
            <person name="Reinke A.W."/>
            <person name="Tong L."/>
            <person name="Botts M.R."/>
            <person name="Felix M.-A."/>
            <person name="Troemel E.R."/>
        </authorList>
    </citation>
    <scope>NUCLEOTIDE SEQUENCE [LARGE SCALE GENOMIC DNA]</scope>
    <source>
        <strain evidence="5 6">JUm2807</strain>
    </source>
</reference>
<dbReference type="InterPro" id="IPR000571">
    <property type="entry name" value="Znf_CCCH"/>
</dbReference>
<gene>
    <name evidence="5" type="ORF">NEDG_01797</name>
</gene>
<dbReference type="InterPro" id="IPR039780">
    <property type="entry name" value="Mot2"/>
</dbReference>
<evidence type="ECO:0000256" key="2">
    <source>
        <dbReference type="PROSITE-ProRule" id="PRU00723"/>
    </source>
</evidence>
<sequence>MQAEGGDRKTTEKEDLQSVRVLQRNLVYAVGIPVEFAREEFLRSKRLFGGFGEIVKVVLSKRKDAKFERSSEGMYSAYITYHREDCATDAIKEMDGCKLGEKVVKCTFGTTKYCSFFLRGIKCSNEGCLYLHEKGKEEDSFSRDQMSVLKTKIEKIIDTKHPEEEVVEIREIENIEGLTALFLFKPAQESRQKHYENCHFNPFYRRITEDGYEPKTKSICAEVGQ</sequence>
<name>A0A177EK11_9MICR</name>
<dbReference type="STRING" id="1805483.A0A177EK11"/>
<evidence type="ECO:0000259" key="4">
    <source>
        <dbReference type="PROSITE" id="PS50103"/>
    </source>
</evidence>
<comment type="caution">
    <text evidence="5">The sequence shown here is derived from an EMBL/GenBank/DDBJ whole genome shotgun (WGS) entry which is preliminary data.</text>
</comment>